<reference evidence="1 3" key="1">
    <citation type="journal article" date="2014" name="Genome Announc.">
        <title>Draft Genome Sequence of Bacillus alcalophilus AV1934, a Classic Alkaliphile Isolated from Human Feces in 1934.</title>
        <authorList>
            <person name="Attie O."/>
            <person name="Jayaprakash A."/>
            <person name="Shah H."/>
            <person name="Paulsen I.T."/>
            <person name="Morino M."/>
            <person name="Takahashi Y."/>
            <person name="Narumi I."/>
            <person name="Sachidanandam R."/>
            <person name="Satoh K."/>
            <person name="Ito M."/>
            <person name="Krulwich T.A."/>
        </authorList>
    </citation>
    <scope>NUCLEOTIDE SEQUENCE [LARGE SCALE GENOMIC DNA]</scope>
    <source>
        <strain evidence="1 3">AV1934</strain>
    </source>
</reference>
<dbReference type="EMBL" id="ALPT02000088">
    <property type="protein sequence ID" value="KGA95987.1"/>
    <property type="molecule type" value="Genomic_DNA"/>
</dbReference>
<evidence type="ECO:0000313" key="4">
    <source>
        <dbReference type="Proteomes" id="UP000297014"/>
    </source>
</evidence>
<gene>
    <name evidence="2" type="ORF">AJ85_05020</name>
    <name evidence="1" type="ORF">BALCAV_0218970</name>
</gene>
<evidence type="ECO:0000313" key="1">
    <source>
        <dbReference type="EMBL" id="KGA95987.1"/>
    </source>
</evidence>
<evidence type="ECO:0000313" key="2">
    <source>
        <dbReference type="EMBL" id="THG91438.1"/>
    </source>
</evidence>
<dbReference type="STRING" id="1218173.BALCAV_0218970"/>
<proteinExistence type="predicted"/>
<sequence length="214" mass="24850">MRWTKLKICTGVWVNGECSWLNEKEWHLYPGCYEEEAYMISTAFHKNWGIELKFYDMVSCDGNVFIRYFEVINHSQHVKRLQLLFHQAPYGPAAFDGVTYYSSSKKALIHSQNEHYTLVSANLHEPNPKDLLMFGTGEKEEIWKGKEGKLLFSPFHTFGQESMLSCSITLDSQGKKGGKLWSIFNEDYTSLEKDHRLLQSLSSNATSFITYKEY</sequence>
<dbReference type="Proteomes" id="UP000297014">
    <property type="component" value="Unassembled WGS sequence"/>
</dbReference>
<dbReference type="eggNOG" id="COG3387">
    <property type="taxonomic scope" value="Bacteria"/>
</dbReference>
<organism evidence="1 3">
    <name type="scientific">Alkalihalobacillus alcalophilus ATCC 27647 = CGMCC 1.3604</name>
    <dbReference type="NCBI Taxonomy" id="1218173"/>
    <lineage>
        <taxon>Bacteria</taxon>
        <taxon>Bacillati</taxon>
        <taxon>Bacillota</taxon>
        <taxon>Bacilli</taxon>
        <taxon>Bacillales</taxon>
        <taxon>Bacillaceae</taxon>
        <taxon>Alkalihalobacillus</taxon>
    </lineage>
</organism>
<evidence type="ECO:0000313" key="3">
    <source>
        <dbReference type="Proteomes" id="UP000002754"/>
    </source>
</evidence>
<name>A0A094YR82_ALKAL</name>
<protein>
    <submittedName>
        <fullName evidence="1">Uncharacterized protein</fullName>
    </submittedName>
</protein>
<dbReference type="Proteomes" id="UP000002754">
    <property type="component" value="Unassembled WGS sequence"/>
</dbReference>
<dbReference type="EMBL" id="JALP01000070">
    <property type="protein sequence ID" value="THG91438.1"/>
    <property type="molecule type" value="Genomic_DNA"/>
</dbReference>
<keyword evidence="3" id="KW-1185">Reference proteome</keyword>
<accession>A0A094YR82</accession>
<reference evidence="2 4" key="2">
    <citation type="submission" date="2014-01" db="EMBL/GenBank/DDBJ databases">
        <title>Draft genome sequencing of Bacillus alcalophilus CGMCC 1.3604.</title>
        <authorList>
            <person name="Yang J."/>
            <person name="Diao L."/>
            <person name="Yang S."/>
        </authorList>
    </citation>
    <scope>NUCLEOTIDE SEQUENCE [LARGE SCALE GENOMIC DNA]</scope>
    <source>
        <strain evidence="2 4">CGMCC 1.3604</strain>
    </source>
</reference>
<comment type="caution">
    <text evidence="1">The sequence shown here is derived from an EMBL/GenBank/DDBJ whole genome shotgun (WGS) entry which is preliminary data.</text>
</comment>
<dbReference type="AlphaFoldDB" id="A0A094YR82"/>